<feature type="domain" description="Rhodanese" evidence="3">
    <location>
        <begin position="39"/>
        <end position="147"/>
    </location>
</feature>
<proteinExistence type="predicted"/>
<dbReference type="InterPro" id="IPR001763">
    <property type="entry name" value="Rhodanese-like_dom"/>
</dbReference>
<dbReference type="Pfam" id="PF00581">
    <property type="entry name" value="Rhodanese"/>
    <property type="match status" value="2"/>
</dbReference>
<evidence type="ECO:0000313" key="5">
    <source>
        <dbReference type="Proteomes" id="UP001629745"/>
    </source>
</evidence>
<keyword evidence="2" id="KW-0677">Repeat</keyword>
<reference evidence="4 5" key="1">
    <citation type="submission" date="2023-11" db="EMBL/GenBank/DDBJ databases">
        <authorList>
            <person name="Val-Calvo J."/>
            <person name="Scortti M."/>
            <person name="Vazquez-Boland J."/>
        </authorList>
    </citation>
    <scope>NUCLEOTIDE SEQUENCE [LARGE SCALE GENOMIC DNA]</scope>
    <source>
        <strain evidence="4 5">PAM 2766</strain>
    </source>
</reference>
<dbReference type="SUPFAM" id="SSF52821">
    <property type="entry name" value="Rhodanese/Cell cycle control phosphatase"/>
    <property type="match status" value="2"/>
</dbReference>
<name>A0ABW9F9L6_9NOCA</name>
<dbReference type="CDD" id="cd01448">
    <property type="entry name" value="TST_Repeat_1"/>
    <property type="match status" value="1"/>
</dbReference>
<dbReference type="Proteomes" id="UP001629745">
    <property type="component" value="Unassembled WGS sequence"/>
</dbReference>
<dbReference type="SMART" id="SM00450">
    <property type="entry name" value="RHOD"/>
    <property type="match status" value="2"/>
</dbReference>
<evidence type="ECO:0000256" key="2">
    <source>
        <dbReference type="ARBA" id="ARBA00022737"/>
    </source>
</evidence>
<dbReference type="RefSeq" id="WP_420163130.1">
    <property type="nucleotide sequence ID" value="NZ_JBDLNV010000001.1"/>
</dbReference>
<dbReference type="InterPro" id="IPR036873">
    <property type="entry name" value="Rhodanese-like_dom_sf"/>
</dbReference>
<evidence type="ECO:0000313" key="4">
    <source>
        <dbReference type="EMBL" id="MFM1722210.1"/>
    </source>
</evidence>
<accession>A0ABW9F9L6</accession>
<evidence type="ECO:0000259" key="3">
    <source>
        <dbReference type="PROSITE" id="PS50206"/>
    </source>
</evidence>
<keyword evidence="1" id="KW-0808">Transferase</keyword>
<comment type="caution">
    <text evidence="4">The sequence shown here is derived from an EMBL/GenBank/DDBJ whole genome shotgun (WGS) entry which is preliminary data.</text>
</comment>
<dbReference type="PANTHER" id="PTHR11364:SF27">
    <property type="entry name" value="SULFURTRANSFERASE"/>
    <property type="match status" value="1"/>
</dbReference>
<dbReference type="InterPro" id="IPR045078">
    <property type="entry name" value="TST/MPST-like"/>
</dbReference>
<dbReference type="Gene3D" id="3.40.250.10">
    <property type="entry name" value="Rhodanese-like domain"/>
    <property type="match status" value="2"/>
</dbReference>
<dbReference type="PROSITE" id="PS50206">
    <property type="entry name" value="RHODANESE_3"/>
    <property type="match status" value="2"/>
</dbReference>
<feature type="domain" description="Rhodanese" evidence="3">
    <location>
        <begin position="206"/>
        <end position="293"/>
    </location>
</feature>
<organism evidence="4 5">
    <name type="scientific">Rhodococcus parequi</name>
    <dbReference type="NCBI Taxonomy" id="3137122"/>
    <lineage>
        <taxon>Bacteria</taxon>
        <taxon>Bacillati</taxon>
        <taxon>Actinomycetota</taxon>
        <taxon>Actinomycetes</taxon>
        <taxon>Mycobacteriales</taxon>
        <taxon>Nocardiaceae</taxon>
        <taxon>Rhodococcus</taxon>
    </lineage>
</organism>
<dbReference type="CDD" id="cd01449">
    <property type="entry name" value="TST_Repeat_2"/>
    <property type="match status" value="1"/>
</dbReference>
<sequence length="300" mass="31901">MYKLSSVAWPLIQAEELAALLGEGRAPVVLDVTVLLAPARFDGDYRPESGAAGWREAHVPDSRHVDLLAALSDTGRTLHFSRPPVGRLVEELAELGIGSGSDVVLYDQGSMTWASRVWWLLRSVGVDARVLDGGFARWRALDLPIATGDDAPVRPPAAPLHVTAYRPAWADRVDVTAIVEGRAPGTLVCALAPAQFSGAEKTRYSRRGHIPGSRNLSAKSLLDATGRLRSVDELRVLAAAELSDSESPVVLYCGGGISACLSALGLVVAGRDDIRIYDGSLEEWTADPALPLVTLPGGEL</sequence>
<dbReference type="EMBL" id="JBDLNV010000001">
    <property type="protein sequence ID" value="MFM1722210.1"/>
    <property type="molecule type" value="Genomic_DNA"/>
</dbReference>
<dbReference type="PANTHER" id="PTHR11364">
    <property type="entry name" value="THIOSULFATE SULFERTANSFERASE"/>
    <property type="match status" value="1"/>
</dbReference>
<evidence type="ECO:0000256" key="1">
    <source>
        <dbReference type="ARBA" id="ARBA00022679"/>
    </source>
</evidence>
<gene>
    <name evidence="4" type="ORF">ABEU20_000763</name>
</gene>
<keyword evidence="5" id="KW-1185">Reference proteome</keyword>
<protein>
    <submittedName>
        <fullName evidence="4">Rhodanese-like domain-containing protein</fullName>
    </submittedName>
</protein>